<dbReference type="InterPro" id="IPR011990">
    <property type="entry name" value="TPR-like_helical_dom_sf"/>
</dbReference>
<keyword evidence="6" id="KW-1185">Reference proteome</keyword>
<sequence length="917" mass="106525">MASGRCSEERRAKAIIDGKVVTRVPPSELHLEALQCHFTWGLSSNHVTLLQLRDKLLDICPDESNPWRGHIYNLLGFLQTRLGHADEALSHFSAASEALRGPELLVNYSDLAWLHYERGEHDRSQEYLRRVEELSREYPTERDRPTEGDHPTEGDQPTEGDHPTEGDRPTARDRPTERDRSTETKRDHSLERDRPTLTERDHSTDPSEYPLLPEVLAEKAWTLMNFDPQKLVAAELFERALEEQPERVEWRSSQAIALMSAHKHRPTGVPPEALLKVQRAHEEDPGNMYLSAEYLSQRVKRGEQVEEEEVAALMPRIIERAHSSYSGLKPALLYYRQTKALDVAIVWAEEALEKHPDSRYVKCCAALCYKWRIRFQKDKPSKRHLVEKGVALLEEMFLLYPYPALVKEIDLADLYGTYDRAKAGEMYQKLLQRRLEPHETQMLYNRYAKHLQHDLSDIPRCLEYHRKAALIDHDSFFKDNSVKAIESFKKRGRDSIQAEIQQSPLSAHLEALQCHFTWELKRSRELLFSIRDRLQDLLPDESNPWRGHIYNLLGFLQTRLGCSDEALSLFSSASEALRGPALLVNYSDLAWFHYERGEPVLSQDYLQRVEELSREYPTERDQLLPEVYAEKAWTQMEVWRNNDLAARLFQKALEEEDERVEWCSAHVLASFYARNKSSDLLEQLRHASERDPENLLLRAEYLELCARSGQEVVPEAEALAAKVLQRPDRMHRHMKPLLELYHRAVSVQAAVDLAAKALDKRPDSRFLKACLAMCYTWRIQRGPASQELIKSTAALLQEVISLYPDSCFKMEIDLANVYSQYNHSLADAKLLYSELLRRDLEPTSKQILYNSYAKFLYFQMNDLYTSTQYHMMAAEIPVKSYCRSNSIKTLQKIKTRRVCDPRLRAQVNDFLLRTPKI</sequence>
<evidence type="ECO:0000313" key="5">
    <source>
        <dbReference type="Ensembl" id="ENSNMLP00000026567.1"/>
    </source>
</evidence>
<dbReference type="Ensembl" id="ENSNMLT00000029694.1">
    <property type="protein sequence ID" value="ENSNMLP00000026567.1"/>
    <property type="gene ID" value="ENSNMLG00000016958.1"/>
</dbReference>
<proteinExistence type="inferred from homology"/>
<dbReference type="Gene3D" id="1.25.40.10">
    <property type="entry name" value="Tetratricopeptide repeat domain"/>
    <property type="match status" value="5"/>
</dbReference>
<dbReference type="Proteomes" id="UP000694523">
    <property type="component" value="Unplaced"/>
</dbReference>
<feature type="compositionally biased region" description="Basic and acidic residues" evidence="4">
    <location>
        <begin position="135"/>
        <end position="205"/>
    </location>
</feature>
<feature type="region of interest" description="Disordered" evidence="4">
    <location>
        <begin position="135"/>
        <end position="209"/>
    </location>
</feature>
<reference evidence="5" key="2">
    <citation type="submission" date="2025-09" db="UniProtKB">
        <authorList>
            <consortium name="Ensembl"/>
        </authorList>
    </citation>
    <scope>IDENTIFICATION</scope>
</reference>
<dbReference type="GO" id="GO:0005829">
    <property type="term" value="C:cytosol"/>
    <property type="evidence" value="ECO:0007669"/>
    <property type="project" value="TreeGrafter"/>
</dbReference>
<dbReference type="GO" id="GO:0051607">
    <property type="term" value="P:defense response to virus"/>
    <property type="evidence" value="ECO:0007669"/>
    <property type="project" value="TreeGrafter"/>
</dbReference>
<dbReference type="PANTHER" id="PTHR10271:SF14">
    <property type="entry name" value="INTERFERON-INDUCED PROTEIN WITH TETRATRICOPEPTIDE REPEATS-RELATED"/>
    <property type="match status" value="1"/>
</dbReference>
<evidence type="ECO:0000256" key="2">
    <source>
        <dbReference type="ARBA" id="ARBA00022803"/>
    </source>
</evidence>
<evidence type="ECO:0000313" key="6">
    <source>
        <dbReference type="Proteomes" id="UP000694523"/>
    </source>
</evidence>
<name>A0A8C6TTW0_9GOBI</name>
<dbReference type="AlphaFoldDB" id="A0A8C6TTW0"/>
<organism evidence="5 6">
    <name type="scientific">Neogobius melanostomus</name>
    <name type="common">round goby</name>
    <dbReference type="NCBI Taxonomy" id="47308"/>
    <lineage>
        <taxon>Eukaryota</taxon>
        <taxon>Metazoa</taxon>
        <taxon>Chordata</taxon>
        <taxon>Craniata</taxon>
        <taxon>Vertebrata</taxon>
        <taxon>Euteleostomi</taxon>
        <taxon>Actinopterygii</taxon>
        <taxon>Neopterygii</taxon>
        <taxon>Teleostei</taxon>
        <taxon>Neoteleostei</taxon>
        <taxon>Acanthomorphata</taxon>
        <taxon>Gobiaria</taxon>
        <taxon>Gobiiformes</taxon>
        <taxon>Gobioidei</taxon>
        <taxon>Gobiidae</taxon>
        <taxon>Benthophilinae</taxon>
        <taxon>Neogobiini</taxon>
        <taxon>Neogobius</taxon>
    </lineage>
</organism>
<keyword evidence="2" id="KW-0802">TPR repeat</keyword>
<comment type="similarity">
    <text evidence="3">Belongs to the IFIT family.</text>
</comment>
<reference evidence="5" key="1">
    <citation type="submission" date="2025-08" db="UniProtKB">
        <authorList>
            <consortium name="Ensembl"/>
        </authorList>
    </citation>
    <scope>IDENTIFICATION</scope>
</reference>
<dbReference type="PANTHER" id="PTHR10271">
    <property type="entry name" value="INTERFERON-INDUCED PROTEIN WITH TETRATRICOPEPTIDE REPEATS"/>
    <property type="match status" value="1"/>
</dbReference>
<protein>
    <submittedName>
        <fullName evidence="5">Uncharacterized protein</fullName>
    </submittedName>
</protein>
<evidence type="ECO:0000256" key="4">
    <source>
        <dbReference type="SAM" id="MobiDB-lite"/>
    </source>
</evidence>
<accession>A0A8C6TTW0</accession>
<keyword evidence="1" id="KW-0677">Repeat</keyword>
<evidence type="ECO:0000256" key="3">
    <source>
        <dbReference type="ARBA" id="ARBA00038336"/>
    </source>
</evidence>
<dbReference type="SUPFAM" id="SSF48452">
    <property type="entry name" value="TPR-like"/>
    <property type="match status" value="3"/>
</dbReference>
<evidence type="ECO:0000256" key="1">
    <source>
        <dbReference type="ARBA" id="ARBA00022737"/>
    </source>
</evidence>